<dbReference type="InterPro" id="IPR001387">
    <property type="entry name" value="Cro/C1-type_HTH"/>
</dbReference>
<sequence length="909" mass="97851">MGGTVPTREQPLASEDSPLLRFAGDLRRLRRRAGVPTYRELGRRTNYSAAALSEAVSGRRLPSLAVTVAFVRACDGDADEWTERWRGLAAGQPGAPDAAPPPYIGLSAYQVEDADRFFGREALTDTLLTLVDERPFAGVFGASGAGKSSLLRAGLAARTWRTTLIVTPGADPIAELAVAVAVLADEPAGRVREDLAADPQALRGWLAKAADDLLLVVDQFEECFTLCDDDRRHWLIRALTSAAGARCRVVVGVRADFYGHCARHPELVAALHRAQVLVGPMSAEEFRVAVTEPATRAGGSIETALVARLVSDVAGQSAALPLVSHTLAETWRRRRGMVLTLTGYEDAGGIKHALARTAEQTFDELGEPERADAQQLFLRLVAPGDGTEDTKRRVRRADLDVPDALLDQLAAARLITIDRDSVELVHEALLHAWPRLVGWIDRSRDDLRIQHRIGEAATVWEAHGHDPDTLYRGAHLEEAARLRDRLNRRERAFLDAASAAEQARTAVEQRTTQRLRRSAAVLAVLTVLLAGAVVVAVTAQTSATRQRNEAMSLRAVDAARGLLATRPHDAELLALAAHRVAPSDSTRNMLVLAHGAATATSLGGGFATATGRFAITNEAGGAGDQQLWRPDGDSWLPAAALPTGDSFLYLTSADERRALYRDGTRSVLWDLADLDRPRRLPVPVEMPVADSMDQTGSLVSGVADNHTAALWRVGDNAVRQFPAPDVESTALLRDGSGLILCRRSGGGYTLEQWTIGGARTATLLQTSYRMFPLVGPGGLIAITSEVGKAMVLDIRDPLTVRTVVRTDGLSHPTVASIDPAGQTVALSDLDRIQLWDAASGRMLMSVDAQGLQLSAPRAIGGQLAVLSPRGTRWRLDSVLARLIGEICAGTVAVDWDHYFPRTMPKPLCP</sequence>
<organism evidence="3 4">
    <name type="scientific">Paractinoplanes toevensis</name>
    <dbReference type="NCBI Taxonomy" id="571911"/>
    <lineage>
        <taxon>Bacteria</taxon>
        <taxon>Bacillati</taxon>
        <taxon>Actinomycetota</taxon>
        <taxon>Actinomycetes</taxon>
        <taxon>Micromonosporales</taxon>
        <taxon>Micromonosporaceae</taxon>
        <taxon>Paractinoplanes</taxon>
    </lineage>
</organism>
<dbReference type="EMBL" id="BOQN01000068">
    <property type="protein sequence ID" value="GIM93687.1"/>
    <property type="molecule type" value="Genomic_DNA"/>
</dbReference>
<keyword evidence="1" id="KW-0812">Transmembrane</keyword>
<dbReference type="Pfam" id="PF20703">
    <property type="entry name" value="nSTAND1"/>
    <property type="match status" value="1"/>
</dbReference>
<evidence type="ECO:0000313" key="3">
    <source>
        <dbReference type="EMBL" id="GIM93687.1"/>
    </source>
</evidence>
<dbReference type="AlphaFoldDB" id="A0A919TEM2"/>
<dbReference type="InterPro" id="IPR049052">
    <property type="entry name" value="nSTAND1"/>
</dbReference>
<feature type="transmembrane region" description="Helical" evidence="1">
    <location>
        <begin position="519"/>
        <end position="539"/>
    </location>
</feature>
<keyword evidence="4" id="KW-1185">Reference proteome</keyword>
<protein>
    <recommendedName>
        <fullName evidence="2">HTH cro/C1-type domain-containing protein</fullName>
    </recommendedName>
</protein>
<dbReference type="InterPro" id="IPR011044">
    <property type="entry name" value="Quino_amine_DH_bsu"/>
</dbReference>
<dbReference type="SUPFAM" id="SSF52540">
    <property type="entry name" value="P-loop containing nucleoside triphosphate hydrolases"/>
    <property type="match status" value="1"/>
</dbReference>
<dbReference type="InterPro" id="IPR027417">
    <property type="entry name" value="P-loop_NTPase"/>
</dbReference>
<gene>
    <name evidence="3" type="ORF">Ato02nite_054800</name>
</gene>
<evidence type="ECO:0000256" key="1">
    <source>
        <dbReference type="SAM" id="Phobius"/>
    </source>
</evidence>
<accession>A0A919TEM2</accession>
<dbReference type="SUPFAM" id="SSF50969">
    <property type="entry name" value="YVTN repeat-like/Quinoprotein amine dehydrogenase"/>
    <property type="match status" value="1"/>
</dbReference>
<keyword evidence="1" id="KW-1133">Transmembrane helix</keyword>
<comment type="caution">
    <text evidence="3">The sequence shown here is derived from an EMBL/GenBank/DDBJ whole genome shotgun (WGS) entry which is preliminary data.</text>
</comment>
<reference evidence="3 4" key="1">
    <citation type="submission" date="2021-03" db="EMBL/GenBank/DDBJ databases">
        <title>Whole genome shotgun sequence of Actinoplanes toevensis NBRC 105298.</title>
        <authorList>
            <person name="Komaki H."/>
            <person name="Tamura T."/>
        </authorList>
    </citation>
    <scope>NUCLEOTIDE SEQUENCE [LARGE SCALE GENOMIC DNA]</scope>
    <source>
        <strain evidence="3 4">NBRC 105298</strain>
    </source>
</reference>
<dbReference type="CDD" id="cd00093">
    <property type="entry name" value="HTH_XRE"/>
    <property type="match status" value="1"/>
</dbReference>
<evidence type="ECO:0000259" key="2">
    <source>
        <dbReference type="SMART" id="SM00530"/>
    </source>
</evidence>
<name>A0A919TEM2_9ACTN</name>
<evidence type="ECO:0000313" key="4">
    <source>
        <dbReference type="Proteomes" id="UP000677082"/>
    </source>
</evidence>
<keyword evidence="1" id="KW-0472">Membrane</keyword>
<proteinExistence type="predicted"/>
<dbReference type="Proteomes" id="UP000677082">
    <property type="component" value="Unassembled WGS sequence"/>
</dbReference>
<feature type="domain" description="HTH cro/C1-type" evidence="2">
    <location>
        <begin position="25"/>
        <end position="81"/>
    </location>
</feature>
<dbReference type="SMART" id="SM00530">
    <property type="entry name" value="HTH_XRE"/>
    <property type="match status" value="1"/>
</dbReference>